<evidence type="ECO:0000313" key="4">
    <source>
        <dbReference type="EMBL" id="GKV38936.1"/>
    </source>
</evidence>
<dbReference type="InterPro" id="IPR019775">
    <property type="entry name" value="WD40_repeat_CS"/>
</dbReference>
<accession>A0AAV5LQG2</accession>
<feature type="repeat" description="WD" evidence="3">
    <location>
        <begin position="9"/>
        <end position="49"/>
    </location>
</feature>
<evidence type="ECO:0000256" key="1">
    <source>
        <dbReference type="ARBA" id="ARBA00022574"/>
    </source>
</evidence>
<feature type="repeat" description="WD" evidence="3">
    <location>
        <begin position="150"/>
        <end position="181"/>
    </location>
</feature>
<evidence type="ECO:0000256" key="3">
    <source>
        <dbReference type="PROSITE-ProRule" id="PRU00221"/>
    </source>
</evidence>
<dbReference type="GO" id="GO:0016226">
    <property type="term" value="P:iron-sulfur cluster assembly"/>
    <property type="evidence" value="ECO:0007669"/>
    <property type="project" value="TreeGrafter"/>
</dbReference>
<proteinExistence type="predicted"/>
<dbReference type="Gene3D" id="2.130.10.10">
    <property type="entry name" value="YVTN repeat-like/Quinoprotein amine dehydrogenase"/>
    <property type="match status" value="1"/>
</dbReference>
<keyword evidence="2" id="KW-0677">Repeat</keyword>
<dbReference type="EMBL" id="BPVZ01000131">
    <property type="protein sequence ID" value="GKV38936.1"/>
    <property type="molecule type" value="Genomic_DNA"/>
</dbReference>
<evidence type="ECO:0000313" key="5">
    <source>
        <dbReference type="Proteomes" id="UP001054252"/>
    </source>
</evidence>
<gene>
    <name evidence="4" type="ORF">SLEP1_g46787</name>
</gene>
<evidence type="ECO:0008006" key="6">
    <source>
        <dbReference type="Google" id="ProtNLM"/>
    </source>
</evidence>
<sequence length="342" mass="37817">MELKELQKLEGHKDSVLSLSWNPVTGVGQVPPVFSSCSDDETVRIWQLNPSTRSWDCKAVLEEVHNGPVHSCAWAANGTGLAAACYACIVIWDREGGGYSHSATICAEDEYEVNSACWSTSGYFFASCGGDEVCLWVGTLGNDFEDLEELEGHSKDVRMVQWHPTLDVLFSCSSDSTVKVWWAETEEDSWTCVQTLDESSNGHSSTVWAFSFNAEGDKMVTCSDDLTLKIWQADIKRMQSGHGYAPWNHICTLSGYHDRPIFSVHWSREGIIASGAADGAIRLFVESKDGLMTGPSYQLLLKKDKAHDKDVNSVQWIPGEKRLLASASDDGTIKIWELTEST</sequence>
<dbReference type="SMART" id="SM00320">
    <property type="entry name" value="WD40"/>
    <property type="match status" value="7"/>
</dbReference>
<keyword evidence="5" id="KW-1185">Reference proteome</keyword>
<feature type="repeat" description="WD" evidence="3">
    <location>
        <begin position="200"/>
        <end position="232"/>
    </location>
</feature>
<dbReference type="InterPro" id="IPR020472">
    <property type="entry name" value="WD40_PAC1"/>
</dbReference>
<name>A0AAV5LQG2_9ROSI</name>
<dbReference type="PROSITE" id="PS50294">
    <property type="entry name" value="WD_REPEATS_REGION"/>
    <property type="match status" value="4"/>
</dbReference>
<organism evidence="4 5">
    <name type="scientific">Rubroshorea leprosula</name>
    <dbReference type="NCBI Taxonomy" id="152421"/>
    <lineage>
        <taxon>Eukaryota</taxon>
        <taxon>Viridiplantae</taxon>
        <taxon>Streptophyta</taxon>
        <taxon>Embryophyta</taxon>
        <taxon>Tracheophyta</taxon>
        <taxon>Spermatophyta</taxon>
        <taxon>Magnoliopsida</taxon>
        <taxon>eudicotyledons</taxon>
        <taxon>Gunneridae</taxon>
        <taxon>Pentapetalae</taxon>
        <taxon>rosids</taxon>
        <taxon>malvids</taxon>
        <taxon>Malvales</taxon>
        <taxon>Dipterocarpaceae</taxon>
        <taxon>Rubroshorea</taxon>
    </lineage>
</organism>
<dbReference type="InterPro" id="IPR036322">
    <property type="entry name" value="WD40_repeat_dom_sf"/>
</dbReference>
<dbReference type="InterPro" id="IPR015943">
    <property type="entry name" value="WD40/YVTN_repeat-like_dom_sf"/>
</dbReference>
<dbReference type="PRINTS" id="PR00320">
    <property type="entry name" value="GPROTEINBRPT"/>
</dbReference>
<reference evidence="4 5" key="1">
    <citation type="journal article" date="2021" name="Commun. Biol.">
        <title>The genome of Shorea leprosula (Dipterocarpaceae) highlights the ecological relevance of drought in aseasonal tropical rainforests.</title>
        <authorList>
            <person name="Ng K.K.S."/>
            <person name="Kobayashi M.J."/>
            <person name="Fawcett J.A."/>
            <person name="Hatakeyama M."/>
            <person name="Paape T."/>
            <person name="Ng C.H."/>
            <person name="Ang C.C."/>
            <person name="Tnah L.H."/>
            <person name="Lee C.T."/>
            <person name="Nishiyama T."/>
            <person name="Sese J."/>
            <person name="O'Brien M.J."/>
            <person name="Copetti D."/>
            <person name="Mohd Noor M.I."/>
            <person name="Ong R.C."/>
            <person name="Putra M."/>
            <person name="Sireger I.Z."/>
            <person name="Indrioko S."/>
            <person name="Kosugi Y."/>
            <person name="Izuno A."/>
            <person name="Isagi Y."/>
            <person name="Lee S.L."/>
            <person name="Shimizu K.K."/>
        </authorList>
    </citation>
    <scope>NUCLEOTIDE SEQUENCE [LARGE SCALE GENOMIC DNA]</scope>
    <source>
        <strain evidence="4">214</strain>
    </source>
</reference>
<keyword evidence="1 3" id="KW-0853">WD repeat</keyword>
<dbReference type="AlphaFoldDB" id="A0AAV5LQG2"/>
<evidence type="ECO:0000256" key="2">
    <source>
        <dbReference type="ARBA" id="ARBA00022737"/>
    </source>
</evidence>
<comment type="caution">
    <text evidence="4">The sequence shown here is derived from an EMBL/GenBank/DDBJ whole genome shotgun (WGS) entry which is preliminary data.</text>
</comment>
<dbReference type="GO" id="GO:0097361">
    <property type="term" value="C:cytosolic [4Fe-4S] assembly targeting complex"/>
    <property type="evidence" value="ECO:0007669"/>
    <property type="project" value="TreeGrafter"/>
</dbReference>
<protein>
    <recommendedName>
        <fullName evidence="6">Cytosolic iron-sulfur protein assembly protein CIAO1 homolog</fullName>
    </recommendedName>
</protein>
<dbReference type="SUPFAM" id="SSF50978">
    <property type="entry name" value="WD40 repeat-like"/>
    <property type="match status" value="1"/>
</dbReference>
<dbReference type="InterPro" id="IPR001680">
    <property type="entry name" value="WD40_rpt"/>
</dbReference>
<dbReference type="CDD" id="cd00200">
    <property type="entry name" value="WD40"/>
    <property type="match status" value="1"/>
</dbReference>
<feature type="repeat" description="WD" evidence="3">
    <location>
        <begin position="304"/>
        <end position="342"/>
    </location>
</feature>
<dbReference type="PROSITE" id="PS00678">
    <property type="entry name" value="WD_REPEATS_1"/>
    <property type="match status" value="1"/>
</dbReference>
<dbReference type="PANTHER" id="PTHR19920:SF0">
    <property type="entry name" value="CYTOSOLIC IRON-SULFUR PROTEIN ASSEMBLY PROTEIN CIAO1-RELATED"/>
    <property type="match status" value="1"/>
</dbReference>
<dbReference type="Proteomes" id="UP001054252">
    <property type="component" value="Unassembled WGS sequence"/>
</dbReference>
<dbReference type="PANTHER" id="PTHR19920">
    <property type="entry name" value="WD40 PROTEIN CIAO1"/>
    <property type="match status" value="1"/>
</dbReference>
<dbReference type="PROSITE" id="PS50082">
    <property type="entry name" value="WD_REPEATS_2"/>
    <property type="match status" value="4"/>
</dbReference>
<dbReference type="Pfam" id="PF00400">
    <property type="entry name" value="WD40"/>
    <property type="match status" value="7"/>
</dbReference>